<proteinExistence type="predicted"/>
<dbReference type="Proteomes" id="UP000095662">
    <property type="component" value="Unassembled WGS sequence"/>
</dbReference>
<dbReference type="NCBIfam" id="TIGR01549">
    <property type="entry name" value="HAD-SF-IA-v1"/>
    <property type="match status" value="1"/>
</dbReference>
<dbReference type="Gene3D" id="1.10.150.240">
    <property type="entry name" value="Putative phosphatase, domain 2"/>
    <property type="match status" value="1"/>
</dbReference>
<evidence type="ECO:0000313" key="2">
    <source>
        <dbReference type="Proteomes" id="UP000095662"/>
    </source>
</evidence>
<dbReference type="SFLD" id="SFLDS00003">
    <property type="entry name" value="Haloacid_Dehalogenase"/>
    <property type="match status" value="1"/>
</dbReference>
<dbReference type="SFLD" id="SFLDG01129">
    <property type="entry name" value="C1.5:_HAD__Beta-PGM__Phosphata"/>
    <property type="match status" value="1"/>
</dbReference>
<dbReference type="EC" id="3.1.3.-" evidence="1"/>
<gene>
    <name evidence="1" type="ORF">ERS852540_00777</name>
</gene>
<dbReference type="PANTHER" id="PTHR18901">
    <property type="entry name" value="2-DEOXYGLUCOSE-6-PHOSPHATE PHOSPHATASE 2"/>
    <property type="match status" value="1"/>
</dbReference>
<dbReference type="SUPFAM" id="SSF56784">
    <property type="entry name" value="HAD-like"/>
    <property type="match status" value="1"/>
</dbReference>
<dbReference type="InterPro" id="IPR023198">
    <property type="entry name" value="PGP-like_dom2"/>
</dbReference>
<dbReference type="Pfam" id="PF13419">
    <property type="entry name" value="HAD_2"/>
    <property type="match status" value="1"/>
</dbReference>
<dbReference type="GO" id="GO:0016787">
    <property type="term" value="F:hydrolase activity"/>
    <property type="evidence" value="ECO:0007669"/>
    <property type="project" value="UniProtKB-KW"/>
</dbReference>
<dbReference type="InterPro" id="IPR006439">
    <property type="entry name" value="HAD-SF_hydro_IA"/>
</dbReference>
<dbReference type="EMBL" id="CZBY01000004">
    <property type="protein sequence ID" value="CUQ83889.1"/>
    <property type="molecule type" value="Genomic_DNA"/>
</dbReference>
<dbReference type="InterPro" id="IPR041492">
    <property type="entry name" value="HAD_2"/>
</dbReference>
<dbReference type="CDD" id="cd07505">
    <property type="entry name" value="HAD_BPGM-like"/>
    <property type="match status" value="1"/>
</dbReference>
<dbReference type="OrthoDB" id="9797743at2"/>
<dbReference type="SFLD" id="SFLDG01135">
    <property type="entry name" value="C1.5.6:_HAD__Beta-PGM__Phospha"/>
    <property type="match status" value="1"/>
</dbReference>
<dbReference type="InterPro" id="IPR023214">
    <property type="entry name" value="HAD_sf"/>
</dbReference>
<organism evidence="1 2">
    <name type="scientific">[Eubacterium] siraeum</name>
    <dbReference type="NCBI Taxonomy" id="39492"/>
    <lineage>
        <taxon>Bacteria</taxon>
        <taxon>Bacillati</taxon>
        <taxon>Bacillota</taxon>
        <taxon>Clostridia</taxon>
        <taxon>Eubacteriales</taxon>
        <taxon>Oscillospiraceae</taxon>
        <taxon>Oscillospiraceae incertae sedis</taxon>
    </lineage>
</organism>
<dbReference type="PANTHER" id="PTHR18901:SF38">
    <property type="entry name" value="PSEUDOURIDINE-5'-PHOSPHATASE"/>
    <property type="match status" value="1"/>
</dbReference>
<sequence length="217" mass="24124">MIKAVIFDMDGTLLDSERIGLKAWQYVIDKYSLPFDLSLPYRSIGLNYDSMKTLFLSELGEDYPFDKYWGYAKQYFAEYEDKNGIPVKQGFNELCTYLKANKVGMYVATSTYHASAAKELEHSGILGYFDGIVGGDEITRGKPDPEIFITAAEKTGFDKSECLIVEDSSNGIRAGIASGIRTVFIKDIVDVPSEITDKVSARCDDLSGVIGIITQIR</sequence>
<protein>
    <submittedName>
        <fullName evidence="1">Phosphorylated carbohydrates phosphatase TM_1254</fullName>
        <ecNumber evidence="1">3.1.3.-</ecNumber>
    </submittedName>
</protein>
<dbReference type="Gene3D" id="3.40.50.1000">
    <property type="entry name" value="HAD superfamily/HAD-like"/>
    <property type="match status" value="1"/>
</dbReference>
<dbReference type="InterPro" id="IPR036412">
    <property type="entry name" value="HAD-like_sf"/>
</dbReference>
<dbReference type="STRING" id="39492.ERS852540_00777"/>
<reference evidence="1 2" key="1">
    <citation type="submission" date="2015-09" db="EMBL/GenBank/DDBJ databases">
        <authorList>
            <consortium name="Pathogen Informatics"/>
        </authorList>
    </citation>
    <scope>NUCLEOTIDE SEQUENCE [LARGE SCALE GENOMIC DNA]</scope>
    <source>
        <strain evidence="1 2">2789STDY5834928</strain>
    </source>
</reference>
<keyword evidence="1" id="KW-0378">Hydrolase</keyword>
<dbReference type="NCBIfam" id="TIGR01509">
    <property type="entry name" value="HAD-SF-IA-v3"/>
    <property type="match status" value="1"/>
</dbReference>
<accession>A0A174ZG80</accession>
<evidence type="ECO:0000313" key="1">
    <source>
        <dbReference type="EMBL" id="CUQ83889.1"/>
    </source>
</evidence>
<name>A0A174ZG80_9FIRM</name>
<dbReference type="AlphaFoldDB" id="A0A174ZG80"/>